<evidence type="ECO:0000313" key="5">
    <source>
        <dbReference type="EMBL" id="KPK69569.1"/>
    </source>
</evidence>
<name>A0A0S8GA85_UNCW3</name>
<proteinExistence type="predicted"/>
<organism evidence="5 6">
    <name type="scientific">candidate division WOR_3 bacterium SM23_60</name>
    <dbReference type="NCBI Taxonomy" id="1703780"/>
    <lineage>
        <taxon>Bacteria</taxon>
        <taxon>Bacteria division WOR-3</taxon>
    </lineage>
</organism>
<dbReference type="InterPro" id="IPR059101">
    <property type="entry name" value="NFACT-R_2"/>
</dbReference>
<sequence length="320" mass="36435">MKYTVKAVVLYSGGLDSTLSLALMKEWGVEVYPLYIYNKFFSLKHKPETPGLKMIDTSEEFISIVRSPHHGYGKNLNPCIDCRILMLKKAKEYMEKLKADFIVTGEVLDQRPMSQHFDQLMLIEKDAQVEGLVVRPLSGGLLPPTKPEKEGLIDRNQMLAIKGRSRKTALGLAQKMKLVKFSSPSGGCLLTDPGFCRRLADLMRTQEDITLRDIELLRIGRHFRLAADTKLIVGRHEVENETIEQLQRDKDFFIYVPATGSPNALLMGTKKYLKTAAGITARYSDKRDDEFVEVFYKHNDTAESVRVKPLTHEEIATWRI</sequence>
<feature type="domain" description="Thil AANH" evidence="3">
    <location>
        <begin position="6"/>
        <end position="139"/>
    </location>
</feature>
<accession>A0A0S8GA85</accession>
<evidence type="ECO:0000256" key="1">
    <source>
        <dbReference type="ARBA" id="ARBA00022741"/>
    </source>
</evidence>
<evidence type="ECO:0000313" key="6">
    <source>
        <dbReference type="Proteomes" id="UP000051096"/>
    </source>
</evidence>
<dbReference type="EMBL" id="LJUO01000121">
    <property type="protein sequence ID" value="KPK69569.1"/>
    <property type="molecule type" value="Genomic_DNA"/>
</dbReference>
<keyword evidence="2" id="KW-0067">ATP-binding</keyword>
<dbReference type="Gene3D" id="3.40.50.620">
    <property type="entry name" value="HUPs"/>
    <property type="match status" value="1"/>
</dbReference>
<comment type="caution">
    <text evidence="5">The sequence shown here is derived from an EMBL/GenBank/DDBJ whole genome shotgun (WGS) entry which is preliminary data.</text>
</comment>
<dbReference type="PANTHER" id="PTHR11933">
    <property type="entry name" value="TRNA 5-METHYLAMINOMETHYL-2-THIOURIDYLATE -METHYLTRANSFERASE"/>
    <property type="match status" value="1"/>
</dbReference>
<dbReference type="GO" id="GO:0004810">
    <property type="term" value="F:CCA tRNA nucleotidyltransferase activity"/>
    <property type="evidence" value="ECO:0007669"/>
    <property type="project" value="InterPro"/>
</dbReference>
<gene>
    <name evidence="5" type="ORF">AMJ87_10305</name>
</gene>
<evidence type="ECO:0000259" key="3">
    <source>
        <dbReference type="Pfam" id="PF02568"/>
    </source>
</evidence>
<keyword evidence="1" id="KW-0547">Nucleotide-binding</keyword>
<dbReference type="AlphaFoldDB" id="A0A0S8GA85"/>
<dbReference type="Pfam" id="PF18297">
    <property type="entry name" value="NFACT-R_2"/>
    <property type="match status" value="1"/>
</dbReference>
<evidence type="ECO:0000256" key="2">
    <source>
        <dbReference type="ARBA" id="ARBA00022840"/>
    </source>
</evidence>
<reference evidence="5 6" key="1">
    <citation type="journal article" date="2015" name="Microbiome">
        <title>Genomic resolution of linkages in carbon, nitrogen, and sulfur cycling among widespread estuary sediment bacteria.</title>
        <authorList>
            <person name="Baker B.J."/>
            <person name="Lazar C.S."/>
            <person name="Teske A.P."/>
            <person name="Dick G.J."/>
        </authorList>
    </citation>
    <scope>NUCLEOTIDE SEQUENCE [LARGE SCALE GENOMIC DNA]</scope>
    <source>
        <strain evidence="5">SM23_60</strain>
    </source>
</reference>
<protein>
    <submittedName>
        <fullName evidence="5">Uncharacterized protein</fullName>
    </submittedName>
</protein>
<dbReference type="InterPro" id="IPR014729">
    <property type="entry name" value="Rossmann-like_a/b/a_fold"/>
</dbReference>
<feature type="domain" description="NFACT protein RNA binding" evidence="4">
    <location>
        <begin position="220"/>
        <end position="319"/>
    </location>
</feature>
<dbReference type="Proteomes" id="UP000051096">
    <property type="component" value="Unassembled WGS sequence"/>
</dbReference>
<evidence type="ECO:0000259" key="4">
    <source>
        <dbReference type="Pfam" id="PF18297"/>
    </source>
</evidence>
<dbReference type="GO" id="GO:0005524">
    <property type="term" value="F:ATP binding"/>
    <property type="evidence" value="ECO:0007669"/>
    <property type="project" value="UniProtKB-KW"/>
</dbReference>
<dbReference type="SUPFAM" id="SSF52402">
    <property type="entry name" value="Adenine nucleotide alpha hydrolases-like"/>
    <property type="match status" value="1"/>
</dbReference>
<dbReference type="PANTHER" id="PTHR11933:SF6">
    <property type="entry name" value="THIL AANH DOMAIN-CONTAINING PROTEIN"/>
    <property type="match status" value="1"/>
</dbReference>
<dbReference type="Pfam" id="PF02568">
    <property type="entry name" value="ThiI"/>
    <property type="match status" value="1"/>
</dbReference>
<dbReference type="InterPro" id="IPR020536">
    <property type="entry name" value="ThiI_AANH"/>
</dbReference>